<dbReference type="AlphaFoldDB" id="A0A972G175"/>
<name>A0A972G175_9FLAO</name>
<evidence type="ECO:0008006" key="4">
    <source>
        <dbReference type="Google" id="ProtNLM"/>
    </source>
</evidence>
<dbReference type="Proteomes" id="UP000712080">
    <property type="component" value="Unassembled WGS sequence"/>
</dbReference>
<organism evidence="2 3">
    <name type="scientific">Flavobacterium silvaticum</name>
    <dbReference type="NCBI Taxonomy" id="1852020"/>
    <lineage>
        <taxon>Bacteria</taxon>
        <taxon>Pseudomonadati</taxon>
        <taxon>Bacteroidota</taxon>
        <taxon>Flavobacteriia</taxon>
        <taxon>Flavobacteriales</taxon>
        <taxon>Flavobacteriaceae</taxon>
        <taxon>Flavobacterium</taxon>
    </lineage>
</organism>
<feature type="signal peptide" evidence="1">
    <location>
        <begin position="1"/>
        <end position="23"/>
    </location>
</feature>
<evidence type="ECO:0000313" key="3">
    <source>
        <dbReference type="Proteomes" id="UP000712080"/>
    </source>
</evidence>
<reference evidence="2" key="1">
    <citation type="submission" date="2020-02" db="EMBL/GenBank/DDBJ databases">
        <title>Flavobacterium sp. genome.</title>
        <authorList>
            <person name="Jung H.S."/>
            <person name="Baek J.H."/>
            <person name="Jeon C.O."/>
        </authorList>
    </citation>
    <scope>NUCLEOTIDE SEQUENCE</scope>
    <source>
        <strain evidence="2">SE-s28</strain>
    </source>
</reference>
<feature type="chain" id="PRO_5038135725" description="Outer membrane protein beta-barrel domain-containing protein" evidence="1">
    <location>
        <begin position="24"/>
        <end position="185"/>
    </location>
</feature>
<accession>A0A972G175</accession>
<dbReference type="RefSeq" id="WP_169527677.1">
    <property type="nucleotide sequence ID" value="NZ_JAAMPU010000106.1"/>
</dbReference>
<keyword evidence="3" id="KW-1185">Reference proteome</keyword>
<comment type="caution">
    <text evidence="2">The sequence shown here is derived from an EMBL/GenBank/DDBJ whole genome shotgun (WGS) entry which is preliminary data.</text>
</comment>
<dbReference type="EMBL" id="JAAMPU010000106">
    <property type="protein sequence ID" value="NMH28566.1"/>
    <property type="molecule type" value="Genomic_DNA"/>
</dbReference>
<proteinExistence type="predicted"/>
<sequence length="185" mass="21102">MRTSCDRFKLSLLAILFAVSARAQYFQEYIPKEKKKPTYLSFGFSLPLRTHLDHDARINDNRWLPDGIFTKFGAGLNVNRWFTSGLHTGTDYRISEKLVTIPVYLNLRFAPKINEMTRISLQSGYGYAFAVGHGDLMGDYKKLSLGLEDDQSALSVFIEYSEYGFSRDNTGHIRSISLGFGLFIF</sequence>
<gene>
    <name evidence="2" type="ORF">G6047_11030</name>
</gene>
<keyword evidence="1" id="KW-0732">Signal</keyword>
<protein>
    <recommendedName>
        <fullName evidence="4">Outer membrane protein beta-barrel domain-containing protein</fullName>
    </recommendedName>
</protein>
<evidence type="ECO:0000256" key="1">
    <source>
        <dbReference type="SAM" id="SignalP"/>
    </source>
</evidence>
<evidence type="ECO:0000313" key="2">
    <source>
        <dbReference type="EMBL" id="NMH28566.1"/>
    </source>
</evidence>